<feature type="non-terminal residue" evidence="2">
    <location>
        <position position="131"/>
    </location>
</feature>
<protein>
    <recommendedName>
        <fullName evidence="1">AMP-dependent synthetase/ligase domain-containing protein</fullName>
    </recommendedName>
</protein>
<name>A0A382ZCV1_9ZZZZ</name>
<dbReference type="SUPFAM" id="SSF56801">
    <property type="entry name" value="Acetyl-CoA synthetase-like"/>
    <property type="match status" value="1"/>
</dbReference>
<dbReference type="PANTHER" id="PTHR43767">
    <property type="entry name" value="LONG-CHAIN-FATTY-ACID--COA LIGASE"/>
    <property type="match status" value="1"/>
</dbReference>
<dbReference type="PANTHER" id="PTHR43767:SF1">
    <property type="entry name" value="NONRIBOSOMAL PEPTIDE SYNTHASE PES1 (EUROFUNG)-RELATED"/>
    <property type="match status" value="1"/>
</dbReference>
<dbReference type="InterPro" id="IPR000873">
    <property type="entry name" value="AMP-dep_synth/lig_dom"/>
</dbReference>
<feature type="domain" description="AMP-dependent synthetase/ligase" evidence="1">
    <location>
        <begin position="10"/>
        <end position="115"/>
    </location>
</feature>
<dbReference type="Gene3D" id="3.40.50.980">
    <property type="match status" value="1"/>
</dbReference>
<proteinExistence type="predicted"/>
<sequence length="131" mass="14432">MPEFAKKLYKERPQEIALRFEDRTMNWSDIDLTLNRVANGLNELNLGAHRRIAVFAENALETAMANLGGLIAGASVVPVNFHLNAEEVAYILEDSGSSVLFVGPETVDRGMKAAKLAGVQTIVGWNIEEKY</sequence>
<dbReference type="InterPro" id="IPR050237">
    <property type="entry name" value="ATP-dep_AMP-bd_enzyme"/>
</dbReference>
<gene>
    <name evidence="2" type="ORF">METZ01_LOCUS445964</name>
</gene>
<dbReference type="EMBL" id="UINC01182732">
    <property type="protein sequence ID" value="SVD93110.1"/>
    <property type="molecule type" value="Genomic_DNA"/>
</dbReference>
<evidence type="ECO:0000313" key="2">
    <source>
        <dbReference type="EMBL" id="SVD93110.1"/>
    </source>
</evidence>
<reference evidence="2" key="1">
    <citation type="submission" date="2018-05" db="EMBL/GenBank/DDBJ databases">
        <authorList>
            <person name="Lanie J.A."/>
            <person name="Ng W.-L."/>
            <person name="Kazmierczak K.M."/>
            <person name="Andrzejewski T.M."/>
            <person name="Davidsen T.M."/>
            <person name="Wayne K.J."/>
            <person name="Tettelin H."/>
            <person name="Glass J.I."/>
            <person name="Rusch D."/>
            <person name="Podicherti R."/>
            <person name="Tsui H.-C.T."/>
            <person name="Winkler M.E."/>
        </authorList>
    </citation>
    <scope>NUCLEOTIDE SEQUENCE</scope>
</reference>
<evidence type="ECO:0000259" key="1">
    <source>
        <dbReference type="Pfam" id="PF00501"/>
    </source>
</evidence>
<dbReference type="AlphaFoldDB" id="A0A382ZCV1"/>
<dbReference type="Pfam" id="PF00501">
    <property type="entry name" value="AMP-binding"/>
    <property type="match status" value="1"/>
</dbReference>
<accession>A0A382ZCV1</accession>
<organism evidence="2">
    <name type="scientific">marine metagenome</name>
    <dbReference type="NCBI Taxonomy" id="408172"/>
    <lineage>
        <taxon>unclassified sequences</taxon>
        <taxon>metagenomes</taxon>
        <taxon>ecological metagenomes</taxon>
    </lineage>
</organism>